<feature type="domain" description="Rad50/SbcC-type AAA" evidence="11">
    <location>
        <begin position="6"/>
        <end position="79"/>
    </location>
</feature>
<dbReference type="RefSeq" id="WP_099322958.1">
    <property type="nucleotide sequence ID" value="NZ_AP023321.1"/>
</dbReference>
<dbReference type="GO" id="GO:0009432">
    <property type="term" value="P:SOS response"/>
    <property type="evidence" value="ECO:0007669"/>
    <property type="project" value="UniProtKB-UniRule"/>
</dbReference>
<keyword evidence="3 9" id="KW-0547">Nucleotide-binding</keyword>
<dbReference type="EMBL" id="AP023321">
    <property type="protein sequence ID" value="BCI59365.1"/>
    <property type="molecule type" value="Genomic_DNA"/>
</dbReference>
<evidence type="ECO:0000256" key="10">
    <source>
        <dbReference type="RuleBase" id="RU000578"/>
    </source>
</evidence>
<name>A0A7I8D0A6_9FIRM</name>
<evidence type="ECO:0000256" key="9">
    <source>
        <dbReference type="HAMAP-Rule" id="MF_00365"/>
    </source>
</evidence>
<comment type="subcellular location">
    <subcellularLocation>
        <location evidence="9 10">Cytoplasm</location>
    </subcellularLocation>
</comment>
<reference evidence="13" key="1">
    <citation type="submission" date="2020-07" db="EMBL/GenBank/DDBJ databases">
        <title>Complete genome sequencing of Clostridia bacterium strain 12CBH8.</title>
        <authorList>
            <person name="Sakamoto M."/>
            <person name="Murakami T."/>
            <person name="Mori H."/>
        </authorList>
    </citation>
    <scope>NUCLEOTIDE SEQUENCE [LARGE SCALE GENOMIC DNA]</scope>
    <source>
        <strain evidence="13">12CBH8</strain>
    </source>
</reference>
<dbReference type="InterPro" id="IPR018078">
    <property type="entry name" value="DNA-binding_RecF_CS"/>
</dbReference>
<evidence type="ECO:0000313" key="13">
    <source>
        <dbReference type="Proteomes" id="UP000593890"/>
    </source>
</evidence>
<keyword evidence="13" id="KW-1185">Reference proteome</keyword>
<dbReference type="GO" id="GO:0016887">
    <property type="term" value="F:ATP hydrolysis activity"/>
    <property type="evidence" value="ECO:0007669"/>
    <property type="project" value="InterPro"/>
</dbReference>
<evidence type="ECO:0000313" key="12">
    <source>
        <dbReference type="EMBL" id="BCI59365.1"/>
    </source>
</evidence>
<dbReference type="GO" id="GO:0006260">
    <property type="term" value="P:DNA replication"/>
    <property type="evidence" value="ECO:0007669"/>
    <property type="project" value="UniProtKB-UniRule"/>
</dbReference>
<keyword evidence="7 9" id="KW-0234">DNA repair</keyword>
<dbReference type="InterPro" id="IPR038729">
    <property type="entry name" value="Rad50/SbcC_AAA"/>
</dbReference>
<evidence type="ECO:0000256" key="6">
    <source>
        <dbReference type="ARBA" id="ARBA00023125"/>
    </source>
</evidence>
<evidence type="ECO:0000256" key="4">
    <source>
        <dbReference type="ARBA" id="ARBA00022763"/>
    </source>
</evidence>
<keyword evidence="5 9" id="KW-0067">ATP-binding</keyword>
<evidence type="ECO:0000256" key="7">
    <source>
        <dbReference type="ARBA" id="ARBA00023204"/>
    </source>
</evidence>
<feature type="binding site" evidence="9">
    <location>
        <begin position="30"/>
        <end position="37"/>
    </location>
    <ligand>
        <name>ATP</name>
        <dbReference type="ChEBI" id="CHEBI:30616"/>
    </ligand>
</feature>
<dbReference type="Pfam" id="PF13476">
    <property type="entry name" value="AAA_23"/>
    <property type="match status" value="1"/>
</dbReference>
<dbReference type="GO" id="GO:0000731">
    <property type="term" value="P:DNA synthesis involved in DNA repair"/>
    <property type="evidence" value="ECO:0007669"/>
    <property type="project" value="TreeGrafter"/>
</dbReference>
<dbReference type="Gene3D" id="3.40.50.300">
    <property type="entry name" value="P-loop containing nucleotide triphosphate hydrolases"/>
    <property type="match status" value="1"/>
</dbReference>
<evidence type="ECO:0000256" key="1">
    <source>
        <dbReference type="ARBA" id="ARBA00022490"/>
    </source>
</evidence>
<dbReference type="KEGG" id="sman:C12CBH8_00040"/>
<dbReference type="InterPro" id="IPR027417">
    <property type="entry name" value="P-loop_NTPase"/>
</dbReference>
<keyword evidence="6 9" id="KW-0238">DNA-binding</keyword>
<dbReference type="InterPro" id="IPR042174">
    <property type="entry name" value="RecF_2"/>
</dbReference>
<evidence type="ECO:0000256" key="3">
    <source>
        <dbReference type="ARBA" id="ARBA00022741"/>
    </source>
</evidence>
<dbReference type="InterPro" id="IPR001238">
    <property type="entry name" value="DNA-binding_RecF"/>
</dbReference>
<dbReference type="PROSITE" id="PS00618">
    <property type="entry name" value="RECF_2"/>
    <property type="match status" value="1"/>
</dbReference>
<comment type="similarity">
    <text evidence="9 10">Belongs to the RecF family.</text>
</comment>
<keyword evidence="1 9" id="KW-0963">Cytoplasm</keyword>
<keyword evidence="4 9" id="KW-0227">DNA damage</keyword>
<dbReference type="SUPFAM" id="SSF52540">
    <property type="entry name" value="P-loop containing nucleoside triphosphate hydrolases"/>
    <property type="match status" value="1"/>
</dbReference>
<dbReference type="HAMAP" id="MF_00365">
    <property type="entry name" value="RecF"/>
    <property type="match status" value="1"/>
</dbReference>
<dbReference type="Proteomes" id="UP000593890">
    <property type="component" value="Chromosome"/>
</dbReference>
<dbReference type="NCBIfam" id="TIGR00611">
    <property type="entry name" value="recf"/>
    <property type="match status" value="1"/>
</dbReference>
<gene>
    <name evidence="9 12" type="primary">recF</name>
    <name evidence="12" type="ORF">C12CBH8_00040</name>
</gene>
<dbReference type="PANTHER" id="PTHR32182:SF0">
    <property type="entry name" value="DNA REPLICATION AND REPAIR PROTEIN RECF"/>
    <property type="match status" value="1"/>
</dbReference>
<evidence type="ECO:0000256" key="2">
    <source>
        <dbReference type="ARBA" id="ARBA00022705"/>
    </source>
</evidence>
<evidence type="ECO:0000259" key="11">
    <source>
        <dbReference type="Pfam" id="PF13476"/>
    </source>
</evidence>
<dbReference type="PANTHER" id="PTHR32182">
    <property type="entry name" value="DNA REPLICATION AND REPAIR PROTEIN RECF"/>
    <property type="match status" value="1"/>
</dbReference>
<evidence type="ECO:0000256" key="8">
    <source>
        <dbReference type="ARBA" id="ARBA00023236"/>
    </source>
</evidence>
<accession>A0A7I8D0A6</accession>
<comment type="function">
    <text evidence="9 10">The RecF protein is involved in DNA metabolism; it is required for DNA replication and normal SOS inducibility. RecF binds preferentially to single-stranded, linear DNA. It also seems to bind ATP.</text>
</comment>
<dbReference type="GO" id="GO:0003697">
    <property type="term" value="F:single-stranded DNA binding"/>
    <property type="evidence" value="ECO:0007669"/>
    <property type="project" value="UniProtKB-UniRule"/>
</dbReference>
<dbReference type="PROSITE" id="PS00617">
    <property type="entry name" value="RECF_1"/>
    <property type="match status" value="1"/>
</dbReference>
<proteinExistence type="inferred from homology"/>
<protein>
    <recommendedName>
        <fullName evidence="9 10">DNA replication and repair protein RecF</fullName>
    </recommendedName>
</protein>
<dbReference type="GO" id="GO:0005524">
    <property type="term" value="F:ATP binding"/>
    <property type="evidence" value="ECO:0007669"/>
    <property type="project" value="UniProtKB-UniRule"/>
</dbReference>
<dbReference type="Gene3D" id="1.20.1050.90">
    <property type="entry name" value="RecF/RecN/SMC, N-terminal domain"/>
    <property type="match status" value="1"/>
</dbReference>
<keyword evidence="8 9" id="KW-0742">SOS response</keyword>
<dbReference type="GO" id="GO:0006302">
    <property type="term" value="P:double-strand break repair"/>
    <property type="evidence" value="ECO:0007669"/>
    <property type="project" value="InterPro"/>
</dbReference>
<dbReference type="GO" id="GO:0005737">
    <property type="term" value="C:cytoplasm"/>
    <property type="evidence" value="ECO:0007669"/>
    <property type="project" value="UniProtKB-SubCell"/>
</dbReference>
<organism evidence="12 13">
    <name type="scientific">Solibaculum mannosilyticum</name>
    <dbReference type="NCBI Taxonomy" id="2780922"/>
    <lineage>
        <taxon>Bacteria</taxon>
        <taxon>Bacillati</taxon>
        <taxon>Bacillota</taxon>
        <taxon>Clostridia</taxon>
        <taxon>Eubacteriales</taxon>
        <taxon>Oscillospiraceae</taxon>
        <taxon>Solibaculum</taxon>
    </lineage>
</organism>
<sequence>MTVTHLEGKGFRNLLDFSLSFGQGVNILYGDNAQGKTNLLEALWMFTGSRSFRGAKDAELIRFEEKKASLTLQFKAQGRDQEAQLQIGDGKQALLNGVGPSPVSVLNGQFCAVVFAPGHLSLVKEGPEGRRRFLDQAICQVWPKYASLLGEYHRCLHQRNMLLKDVAFHSQLLDTLDIWEHFLSSYGGQICSIRMRYLERLAPTAAALYGEMSGDKEALYIAYHSKAQGVPWDKSIEEALKQSRKDDIAAGYTTVGPHRDDLKLLLDGKPAKNYGSQGQQRSIVLSLKMAEADVLKGITGEQPVLLLDDVMSELDPRRQDTILNHAGAGQVFVTCCDPAPVVRLTEGEVFEVSGGMIRPGLFKEE</sequence>
<dbReference type="AlphaFoldDB" id="A0A7I8D0A6"/>
<evidence type="ECO:0000256" key="5">
    <source>
        <dbReference type="ARBA" id="ARBA00022840"/>
    </source>
</evidence>
<keyword evidence="2 9" id="KW-0235">DNA replication</keyword>